<dbReference type="KEGG" id="sfw:WN53_06495"/>
<organism evidence="1 2">
    <name type="scientific">Serratia fonticola</name>
    <dbReference type="NCBI Taxonomy" id="47917"/>
    <lineage>
        <taxon>Bacteria</taxon>
        <taxon>Pseudomonadati</taxon>
        <taxon>Pseudomonadota</taxon>
        <taxon>Gammaproteobacteria</taxon>
        <taxon>Enterobacterales</taxon>
        <taxon>Yersiniaceae</taxon>
        <taxon>Serratia</taxon>
    </lineage>
</organism>
<sequence length="246" mass="26210">MKIKCGLALLASLVLVSGCSQKISSSRVAADPAAAPAPVAQEHKLGTAWGEDVYSKVTTVDAKRMHSSPDSVAKVLYSAAASNNGQYTNEIVLSSVRMRVQTENNRDFALNRYKNGEFSFSANDGERYQLFFYNTSPSKTYEVVTAVDGLDVISGRSGSLRNSGYLVSPKGTLVIEGFRKSDSSVAAFRFAKPDDSYAASSLAGEKENVGVIGVAVYEMALPGLPDCQPQAFPGDAKYAPAPCKKP</sequence>
<dbReference type="RefSeq" id="WP_024482792.1">
    <property type="nucleotide sequence ID" value="NZ_CAMISI010000017.1"/>
</dbReference>
<name>A0A0F7H8K7_SERFO</name>
<dbReference type="AlphaFoldDB" id="A0A0F7H8K7"/>
<evidence type="ECO:0000313" key="1">
    <source>
        <dbReference type="EMBL" id="VEI76935.1"/>
    </source>
</evidence>
<gene>
    <name evidence="1" type="ORF">NCTC13193_05568</name>
</gene>
<dbReference type="EMBL" id="LR134492">
    <property type="protein sequence ID" value="VEI76935.1"/>
    <property type="molecule type" value="Genomic_DNA"/>
</dbReference>
<dbReference type="Proteomes" id="UP000270487">
    <property type="component" value="Chromosome"/>
</dbReference>
<dbReference type="GeneID" id="30319806"/>
<proteinExistence type="predicted"/>
<evidence type="ECO:0000313" key="2">
    <source>
        <dbReference type="Proteomes" id="UP000270487"/>
    </source>
</evidence>
<accession>A0A0F7H8K7</accession>
<dbReference type="PROSITE" id="PS51257">
    <property type="entry name" value="PROKAR_LIPOPROTEIN"/>
    <property type="match status" value="1"/>
</dbReference>
<protein>
    <submittedName>
        <fullName evidence="1">Uncharacterized protein</fullName>
    </submittedName>
</protein>
<dbReference type="STRING" id="47917.AV650_04430"/>
<reference evidence="1 2" key="1">
    <citation type="submission" date="2018-12" db="EMBL/GenBank/DDBJ databases">
        <authorList>
            <consortium name="Pathogen Informatics"/>
        </authorList>
    </citation>
    <scope>NUCLEOTIDE SEQUENCE [LARGE SCALE GENOMIC DNA]</scope>
    <source>
        <strain evidence="1 2">NCTC13193</strain>
    </source>
</reference>